<feature type="transmembrane region" description="Helical" evidence="2">
    <location>
        <begin position="165"/>
        <end position="186"/>
    </location>
</feature>
<dbReference type="PANTHER" id="PTHR43243:SF20">
    <property type="entry name" value="CATIONIC AMINO ACID TRANSPORTER 3"/>
    <property type="match status" value="1"/>
</dbReference>
<feature type="transmembrane region" description="Helical" evidence="2">
    <location>
        <begin position="697"/>
        <end position="717"/>
    </location>
</feature>
<dbReference type="OrthoDB" id="8197893at2759"/>
<proteinExistence type="predicted"/>
<evidence type="ECO:0000313" key="5">
    <source>
        <dbReference type="Proteomes" id="UP000198287"/>
    </source>
</evidence>
<comment type="caution">
    <text evidence="4">The sequence shown here is derived from an EMBL/GenBank/DDBJ whole genome shotgun (WGS) entry which is preliminary data.</text>
</comment>
<sequence length="797" mass="85487">MVSPEWSPNESYLAKLERLAFALVRTKKEAQCDIRRSRNLWAEKCKGLAGPFSLALLVAIPYIAENSSGPIIVASLLLAALDASLTVWCYTDFEGQHGHCKGDLFTCIFHHVGEFPAFLVGWWWIATMSAGFAAVARSLSSIMDSVTGRHVETLMENTLGSFTPLGAPIDIISAGVITVPSIMCSLGMEDSNFLRSVLFTLTSTTTLAIFGYALATNHLFPSAEQMPLPTPDGNLYAKILSGAALASVGFLGLYTVCKPDNVTLTQHKHFHVSKRFSLTGCVVASISFLVYFIESSVINKVQQTPNVWDGDPPLLWPLEGGCRLIVASLGITALSLSTFEFLIPLSLTATKMANDGLLYRKLKKMPQDEQQQWCLWMTPLVFGAISALQAMLIDTRVLLGLVSSSLMCIHIVVCCSMICARYQVRPCAIPSKKLGGHSQTRGHPNILTSERARGGSGTCVAGSSGSGGGGNSGRHSTRRLLAVSFLKNGLGKQVVHEIDVCRSGLESASNSSNNTACLIRDTDNVQPVEHTRRRESVSEFSLGSNVSGYESDTDQTHSEATDDTDIDAVVTEYQEEVATLNRALPTFTTGRRVAFSLIALVPCNLAMATSLGRNPTGQFTGVMLGISSGLLTFLLLVVISRQPQRRRSSKSKMPSPQRGSSSGTSTTPTASSSSSPAANVGQESESNAGSVFFEYSLVPWIPAAAVLLHCCILLQGLDLAATAFAFWLAIGLIIYFSYSVSKSVAAPALIIPTEHIRLGVARRQSLLSSVVLNDPSMATTSTSASDQYAQIDTVLLA</sequence>
<feature type="transmembrane region" description="Helical" evidence="2">
    <location>
        <begin position="593"/>
        <end position="612"/>
    </location>
</feature>
<evidence type="ECO:0000256" key="1">
    <source>
        <dbReference type="SAM" id="MobiDB-lite"/>
    </source>
</evidence>
<evidence type="ECO:0000256" key="2">
    <source>
        <dbReference type="SAM" id="Phobius"/>
    </source>
</evidence>
<feature type="region of interest" description="Disordered" evidence="1">
    <location>
        <begin position="645"/>
        <end position="682"/>
    </location>
</feature>
<keyword evidence="2" id="KW-1133">Transmembrane helix</keyword>
<keyword evidence="2" id="KW-0812">Transmembrane</keyword>
<dbReference type="EMBL" id="LNIX01000007">
    <property type="protein sequence ID" value="OXA52058.1"/>
    <property type="molecule type" value="Genomic_DNA"/>
</dbReference>
<dbReference type="OMA" id="LEMSTTC"/>
<feature type="transmembrane region" description="Helical" evidence="2">
    <location>
        <begin position="45"/>
        <end position="64"/>
    </location>
</feature>
<feature type="transmembrane region" description="Helical" evidence="2">
    <location>
        <begin position="618"/>
        <end position="639"/>
    </location>
</feature>
<dbReference type="InterPro" id="IPR029485">
    <property type="entry name" value="CAT_C"/>
</dbReference>
<dbReference type="Pfam" id="PF13906">
    <property type="entry name" value="AA_permease_C"/>
    <property type="match status" value="1"/>
</dbReference>
<feature type="transmembrane region" description="Helical" evidence="2">
    <location>
        <begin position="723"/>
        <end position="740"/>
    </location>
</feature>
<feature type="transmembrane region" description="Helical" evidence="2">
    <location>
        <begin position="235"/>
        <end position="256"/>
    </location>
</feature>
<dbReference type="GO" id="GO:0005886">
    <property type="term" value="C:plasma membrane"/>
    <property type="evidence" value="ECO:0007669"/>
    <property type="project" value="TreeGrafter"/>
</dbReference>
<evidence type="ECO:0000313" key="4">
    <source>
        <dbReference type="EMBL" id="OXA52058.1"/>
    </source>
</evidence>
<reference evidence="4 5" key="1">
    <citation type="submission" date="2015-12" db="EMBL/GenBank/DDBJ databases">
        <title>The genome of Folsomia candida.</title>
        <authorList>
            <person name="Faddeeva A."/>
            <person name="Derks M.F."/>
            <person name="Anvar Y."/>
            <person name="Smit S."/>
            <person name="Van Straalen N."/>
            <person name="Roelofs D."/>
        </authorList>
    </citation>
    <scope>NUCLEOTIDE SEQUENCE [LARGE SCALE GENOMIC DNA]</scope>
    <source>
        <strain evidence="4 5">VU population</strain>
        <tissue evidence="4">Whole body</tissue>
    </source>
</reference>
<feature type="compositionally biased region" description="Low complexity" evidence="1">
    <location>
        <begin position="651"/>
        <end position="678"/>
    </location>
</feature>
<evidence type="ECO:0000259" key="3">
    <source>
        <dbReference type="Pfam" id="PF13906"/>
    </source>
</evidence>
<dbReference type="Gene3D" id="1.20.1740.10">
    <property type="entry name" value="Amino acid/polyamine transporter I"/>
    <property type="match status" value="1"/>
</dbReference>
<feature type="transmembrane region" description="Helical" evidence="2">
    <location>
        <begin position="102"/>
        <end position="125"/>
    </location>
</feature>
<feature type="transmembrane region" description="Helical" evidence="2">
    <location>
        <begin position="373"/>
        <end position="392"/>
    </location>
</feature>
<name>A0A226E449_FOLCA</name>
<feature type="region of interest" description="Disordered" evidence="1">
    <location>
        <begin position="433"/>
        <end position="475"/>
    </location>
</feature>
<dbReference type="Proteomes" id="UP000198287">
    <property type="component" value="Unassembled WGS sequence"/>
</dbReference>
<gene>
    <name evidence="4" type="ORF">Fcan01_13248</name>
</gene>
<feature type="transmembrane region" description="Helical" evidence="2">
    <location>
        <begin position="398"/>
        <end position="420"/>
    </location>
</feature>
<feature type="transmembrane region" description="Helical" evidence="2">
    <location>
        <begin position="276"/>
        <end position="293"/>
    </location>
</feature>
<dbReference type="GO" id="GO:0015171">
    <property type="term" value="F:amino acid transmembrane transporter activity"/>
    <property type="evidence" value="ECO:0007669"/>
    <property type="project" value="TreeGrafter"/>
</dbReference>
<feature type="transmembrane region" description="Helical" evidence="2">
    <location>
        <begin position="70"/>
        <end position="90"/>
    </location>
</feature>
<feature type="region of interest" description="Disordered" evidence="1">
    <location>
        <begin position="527"/>
        <end position="564"/>
    </location>
</feature>
<protein>
    <submittedName>
        <fullName evidence="4">Putative cationic amino acid transporter</fullName>
    </submittedName>
</protein>
<feature type="compositionally biased region" description="Polar residues" evidence="1">
    <location>
        <begin position="437"/>
        <end position="448"/>
    </location>
</feature>
<organism evidence="4 5">
    <name type="scientific">Folsomia candida</name>
    <name type="common">Springtail</name>
    <dbReference type="NCBI Taxonomy" id="158441"/>
    <lineage>
        <taxon>Eukaryota</taxon>
        <taxon>Metazoa</taxon>
        <taxon>Ecdysozoa</taxon>
        <taxon>Arthropoda</taxon>
        <taxon>Hexapoda</taxon>
        <taxon>Collembola</taxon>
        <taxon>Entomobryomorpha</taxon>
        <taxon>Isotomoidea</taxon>
        <taxon>Isotomidae</taxon>
        <taxon>Proisotominae</taxon>
        <taxon>Folsomia</taxon>
    </lineage>
</organism>
<accession>A0A226E449</accession>
<dbReference type="PANTHER" id="PTHR43243">
    <property type="entry name" value="INNER MEMBRANE TRANSPORTER YGJI-RELATED"/>
    <property type="match status" value="1"/>
</dbReference>
<feature type="domain" description="Cationic amino acid transporter C-terminal" evidence="3">
    <location>
        <begin position="697"/>
        <end position="742"/>
    </location>
</feature>
<dbReference type="AlphaFoldDB" id="A0A226E449"/>
<keyword evidence="2" id="KW-0472">Membrane</keyword>
<feature type="compositionally biased region" description="Polar residues" evidence="1">
    <location>
        <begin position="538"/>
        <end position="550"/>
    </location>
</feature>
<keyword evidence="5" id="KW-1185">Reference proteome</keyword>
<feature type="transmembrane region" description="Helical" evidence="2">
    <location>
        <begin position="324"/>
        <end position="352"/>
    </location>
</feature>
<feature type="transmembrane region" description="Helical" evidence="2">
    <location>
        <begin position="193"/>
        <end position="215"/>
    </location>
</feature>